<dbReference type="PANTHER" id="PTHR31218">
    <property type="entry name" value="WAT1-RELATED PROTEIN"/>
    <property type="match status" value="1"/>
</dbReference>
<feature type="compositionally biased region" description="Polar residues" evidence="7">
    <location>
        <begin position="280"/>
        <end position="295"/>
    </location>
</feature>
<feature type="region of interest" description="Disordered" evidence="7">
    <location>
        <begin position="275"/>
        <end position="295"/>
    </location>
</feature>
<evidence type="ECO:0000256" key="5">
    <source>
        <dbReference type="ARBA" id="ARBA00023136"/>
    </source>
</evidence>
<evidence type="ECO:0000313" key="10">
    <source>
        <dbReference type="Proteomes" id="UP001187192"/>
    </source>
</evidence>
<comment type="similarity">
    <text evidence="2 6">Belongs to the drug/metabolite transporter (DMT) superfamily. Plant drug/metabolite exporter (P-DME) (TC 2.A.7.4) family.</text>
</comment>
<dbReference type="SUPFAM" id="SSF103481">
    <property type="entry name" value="Multidrug resistance efflux transporter EmrE"/>
    <property type="match status" value="2"/>
</dbReference>
<keyword evidence="5 6" id="KW-0472">Membrane</keyword>
<evidence type="ECO:0000256" key="2">
    <source>
        <dbReference type="ARBA" id="ARBA00007635"/>
    </source>
</evidence>
<proteinExistence type="inferred from homology"/>
<feature type="transmembrane region" description="Helical" evidence="6">
    <location>
        <begin position="214"/>
        <end position="231"/>
    </location>
</feature>
<keyword evidence="10" id="KW-1185">Reference proteome</keyword>
<dbReference type="AlphaFoldDB" id="A0AA88A4G0"/>
<name>A0AA88A4G0_FICCA</name>
<keyword evidence="3 6" id="KW-0812">Transmembrane</keyword>
<feature type="domain" description="EamA" evidence="8">
    <location>
        <begin position="6"/>
        <end position="134"/>
    </location>
</feature>
<keyword evidence="4 6" id="KW-1133">Transmembrane helix</keyword>
<evidence type="ECO:0000256" key="4">
    <source>
        <dbReference type="ARBA" id="ARBA00022989"/>
    </source>
</evidence>
<evidence type="ECO:0000259" key="8">
    <source>
        <dbReference type="Pfam" id="PF00892"/>
    </source>
</evidence>
<feature type="transmembrane region" description="Helical" evidence="6">
    <location>
        <begin position="93"/>
        <end position="110"/>
    </location>
</feature>
<accession>A0AA88A4G0</accession>
<feature type="domain" description="EamA" evidence="8">
    <location>
        <begin position="184"/>
        <end position="252"/>
    </location>
</feature>
<evidence type="ECO:0000256" key="1">
    <source>
        <dbReference type="ARBA" id="ARBA00004141"/>
    </source>
</evidence>
<feature type="transmembrane region" description="Helical" evidence="6">
    <location>
        <begin position="181"/>
        <end position="202"/>
    </location>
</feature>
<dbReference type="InterPro" id="IPR037185">
    <property type="entry name" value="EmrE-like"/>
</dbReference>
<feature type="transmembrane region" description="Helical" evidence="6">
    <location>
        <begin position="59"/>
        <end position="81"/>
    </location>
</feature>
<reference evidence="9" key="1">
    <citation type="submission" date="2023-07" db="EMBL/GenBank/DDBJ databases">
        <title>draft genome sequence of fig (Ficus carica).</title>
        <authorList>
            <person name="Takahashi T."/>
            <person name="Nishimura K."/>
        </authorList>
    </citation>
    <scope>NUCLEOTIDE SEQUENCE</scope>
</reference>
<protein>
    <recommendedName>
        <fullName evidence="6">WAT1-related protein</fullName>
    </recommendedName>
</protein>
<dbReference type="GO" id="GO:0022857">
    <property type="term" value="F:transmembrane transporter activity"/>
    <property type="evidence" value="ECO:0007669"/>
    <property type="project" value="InterPro"/>
</dbReference>
<evidence type="ECO:0000313" key="9">
    <source>
        <dbReference type="EMBL" id="GMN44272.1"/>
    </source>
</evidence>
<dbReference type="Proteomes" id="UP001187192">
    <property type="component" value="Unassembled WGS sequence"/>
</dbReference>
<dbReference type="GO" id="GO:0016020">
    <property type="term" value="C:membrane"/>
    <property type="evidence" value="ECO:0007669"/>
    <property type="project" value="UniProtKB-SubCell"/>
</dbReference>
<sequence>MMVVQVFATGMQILTRVILVEGTFIFSLMAYRHVVASLCVAPLAFYFERGHEKKFGWQVWFWLFVNALTGITFAMGMFYYGLRDTTATYATNFLNLIPIVTFVFSIITGMEKLKQNTRAGQVKTLGALLCVAGALTSSLYKGKEFHIGHHHVNSHIAVKVETPDSHWARGTFLLVGSCLSYSSWFIVQGALATAATFCLLLWAISKRGPTFPSMFNPLTLIFVALSEALILGEAIRVGILIGMVFIILGLYSFLWGQRKEIRSFVHDEQNVELADEEQGKTNMPSSSPTRDNILY</sequence>
<dbReference type="EMBL" id="BTGU01000018">
    <property type="protein sequence ID" value="GMN44272.1"/>
    <property type="molecule type" value="Genomic_DNA"/>
</dbReference>
<evidence type="ECO:0000256" key="3">
    <source>
        <dbReference type="ARBA" id="ARBA00022692"/>
    </source>
</evidence>
<feature type="transmembrane region" description="Helical" evidence="6">
    <location>
        <begin position="237"/>
        <end position="256"/>
    </location>
</feature>
<organism evidence="9 10">
    <name type="scientific">Ficus carica</name>
    <name type="common">Common fig</name>
    <dbReference type="NCBI Taxonomy" id="3494"/>
    <lineage>
        <taxon>Eukaryota</taxon>
        <taxon>Viridiplantae</taxon>
        <taxon>Streptophyta</taxon>
        <taxon>Embryophyta</taxon>
        <taxon>Tracheophyta</taxon>
        <taxon>Spermatophyta</taxon>
        <taxon>Magnoliopsida</taxon>
        <taxon>eudicotyledons</taxon>
        <taxon>Gunneridae</taxon>
        <taxon>Pentapetalae</taxon>
        <taxon>rosids</taxon>
        <taxon>fabids</taxon>
        <taxon>Rosales</taxon>
        <taxon>Moraceae</taxon>
        <taxon>Ficeae</taxon>
        <taxon>Ficus</taxon>
    </lineage>
</organism>
<comment type="subcellular location">
    <subcellularLocation>
        <location evidence="1 6">Membrane</location>
        <topology evidence="1 6">Multi-pass membrane protein</topology>
    </subcellularLocation>
</comment>
<dbReference type="InterPro" id="IPR000620">
    <property type="entry name" value="EamA_dom"/>
</dbReference>
<dbReference type="InterPro" id="IPR030184">
    <property type="entry name" value="WAT1-related"/>
</dbReference>
<gene>
    <name evidence="9" type="ORF">TIFTF001_013472</name>
</gene>
<dbReference type="Pfam" id="PF00892">
    <property type="entry name" value="EamA"/>
    <property type="match status" value="2"/>
</dbReference>
<evidence type="ECO:0000256" key="6">
    <source>
        <dbReference type="RuleBase" id="RU363077"/>
    </source>
</evidence>
<evidence type="ECO:0000256" key="7">
    <source>
        <dbReference type="SAM" id="MobiDB-lite"/>
    </source>
</evidence>
<comment type="caution">
    <text evidence="9">The sequence shown here is derived from an EMBL/GenBank/DDBJ whole genome shotgun (WGS) entry which is preliminary data.</text>
</comment>